<protein>
    <submittedName>
        <fullName evidence="3">Plasmid pRiA4b ORF-3 family protein</fullName>
    </submittedName>
</protein>
<dbReference type="SUPFAM" id="SSF103642">
    <property type="entry name" value="Sec-C motif"/>
    <property type="match status" value="1"/>
</dbReference>
<proteinExistence type="predicted"/>
<dbReference type="Pfam" id="PF02810">
    <property type="entry name" value="SEC-C"/>
    <property type="match status" value="1"/>
</dbReference>
<dbReference type="RefSeq" id="WP_006772193.1">
    <property type="nucleotide sequence ID" value="NZ_BQNJ01000001.1"/>
</dbReference>
<dbReference type="EMBL" id="WNME01000011">
    <property type="protein sequence ID" value="MUB64671.1"/>
    <property type="molecule type" value="Genomic_DNA"/>
</dbReference>
<dbReference type="PANTHER" id="PTHR41878">
    <property type="entry name" value="LEXA REPRESSOR-RELATED"/>
    <property type="match status" value="1"/>
</dbReference>
<dbReference type="InterPro" id="IPR024047">
    <property type="entry name" value="MM3350-like_sf"/>
</dbReference>
<dbReference type="EMBL" id="BQNJ01000001">
    <property type="protein sequence ID" value="GKG98731.1"/>
    <property type="molecule type" value="Genomic_DNA"/>
</dbReference>
<reference evidence="2" key="2">
    <citation type="submission" date="2022-01" db="EMBL/GenBank/DDBJ databases">
        <title>Novel bile acid biosynthetic pathways are enriched in the microbiome of centenarians.</title>
        <authorList>
            <person name="Sato Y."/>
            <person name="Atarashi K."/>
            <person name="Plichta R.D."/>
            <person name="Arai Y."/>
            <person name="Sasajima S."/>
            <person name="Kearney M.S."/>
            <person name="Suda W."/>
            <person name="Takeshita K."/>
            <person name="Sasaki T."/>
            <person name="Okamoto S."/>
            <person name="Skelly N.A."/>
            <person name="Okamura Y."/>
            <person name="Vlamakis H."/>
            <person name="Li Y."/>
            <person name="Tanoue T."/>
            <person name="Takei H."/>
            <person name="Nittono H."/>
            <person name="Narushima S."/>
            <person name="Irie J."/>
            <person name="Itoh H."/>
            <person name="Moriya K."/>
            <person name="Sugiura Y."/>
            <person name="Suematsu M."/>
            <person name="Moritoki N."/>
            <person name="Shibata S."/>
            <person name="Littman R.D."/>
            <person name="Fischbach A.M."/>
            <person name="Uwamino Y."/>
            <person name="Inoue T."/>
            <person name="Honda A."/>
            <person name="Hattori M."/>
            <person name="Murai T."/>
            <person name="Xavier J.R."/>
            <person name="Hirose N."/>
            <person name="Honda K."/>
        </authorList>
    </citation>
    <scope>NUCLEOTIDE SEQUENCE</scope>
    <source>
        <strain evidence="2">CE91-St55</strain>
    </source>
</reference>
<gene>
    <name evidence="2" type="ORF">CE91St55_07130</name>
    <name evidence="3" type="ORF">GNE07_16690</name>
</gene>
<feature type="domain" description="Plasmid pRiA4b Orf3-like" evidence="1">
    <location>
        <begin position="3"/>
        <end position="180"/>
    </location>
</feature>
<dbReference type="Proteomes" id="UP000434223">
    <property type="component" value="Unassembled WGS sequence"/>
</dbReference>
<dbReference type="InterPro" id="IPR012912">
    <property type="entry name" value="Plasmid_pRiA4b_Orf3-like"/>
</dbReference>
<comment type="caution">
    <text evidence="3">The sequence shown here is derived from an EMBL/GenBank/DDBJ whole genome shotgun (WGS) entry which is preliminary data.</text>
</comment>
<organism evidence="3 4">
    <name type="scientific">Hungatella hathewayi</name>
    <dbReference type="NCBI Taxonomy" id="154046"/>
    <lineage>
        <taxon>Bacteria</taxon>
        <taxon>Bacillati</taxon>
        <taxon>Bacillota</taxon>
        <taxon>Clostridia</taxon>
        <taxon>Lachnospirales</taxon>
        <taxon>Lachnospiraceae</taxon>
        <taxon>Hungatella</taxon>
    </lineage>
</organism>
<reference evidence="3 4" key="1">
    <citation type="submission" date="2019-09" db="EMBL/GenBank/DDBJ databases">
        <title>Draft genome sequencing of Hungatella hathewayi 123Y-2.</title>
        <authorList>
            <person name="Lv Q."/>
            <person name="Li S."/>
        </authorList>
    </citation>
    <scope>NUCLEOTIDE SEQUENCE [LARGE SCALE GENOMIC DNA]</scope>
    <source>
        <strain evidence="3 4">123Y-2</strain>
    </source>
</reference>
<accession>A0A174PD89</accession>
<sequence length="550" mass="62706">MGAYQFKIIIKGSKPPIWRRVLIPQGITFETLHQMIQTAFCWSDCHLFEFEFRTMGIRVTDDRLEEEFSMPGTVSGSTVIDELVADTKKFTYTYDLGDNWEHTIEVEKILEEDTEPYARVVKYKGDVIPEDCGGIYGYYHLLDILADPKKLEELKAENGIDYLEWAGNQGMGTYDVELVNEKLKALSFSEGRVPESGKLLLEDIFGCYDKESITALAKRHGMSGYSKYKKEELIRETVDYLIRPEVMRRYFLCARDKEIELFEQILEGNGWIPLYEDENIDYLYAGGYVTEAVQQGTYLVADDVKTAYGVMNTEQFQAERSRISRIGDCLCAANSLYAVSPVSAVLDIFNEYASPKLTEGELLEAYETLSAARPVVELVDGRFVDRVLAEQNTYEELYRMQRNIPYYIPSLTELKFMADNGGFLMGKELQKLGEFLTGELGVKDEVIPDILRDVQSAISVGANLQTVIDELGNYGVVFSEQRELEKFSNVIIDVWNNTRMVMNHGYTPHELVRYGFSEAPGQRKNVQKIYPNDPCPCGSGKKYKKCCGKK</sequence>
<dbReference type="Pfam" id="PF07929">
    <property type="entry name" value="PRiA4_ORF3"/>
    <property type="match status" value="1"/>
</dbReference>
<name>A0A174PD89_9FIRM</name>
<dbReference type="InterPro" id="IPR004027">
    <property type="entry name" value="SEC_C_motif"/>
</dbReference>
<dbReference type="SUPFAM" id="SSF159941">
    <property type="entry name" value="MM3350-like"/>
    <property type="match status" value="1"/>
</dbReference>
<dbReference type="GeneID" id="93147303"/>
<dbReference type="PANTHER" id="PTHR41878:SF1">
    <property type="entry name" value="TNPR PROTEIN"/>
    <property type="match status" value="1"/>
</dbReference>
<dbReference type="Gene3D" id="3.10.290.30">
    <property type="entry name" value="MM3350-like"/>
    <property type="match status" value="1"/>
</dbReference>
<dbReference type="Gene3D" id="3.10.450.50">
    <property type="match status" value="1"/>
</dbReference>
<evidence type="ECO:0000313" key="2">
    <source>
        <dbReference type="EMBL" id="GKG98731.1"/>
    </source>
</evidence>
<dbReference type="OrthoDB" id="9801392at2"/>
<dbReference type="Proteomes" id="UP001055091">
    <property type="component" value="Unassembled WGS sequence"/>
</dbReference>
<dbReference type="AlphaFoldDB" id="A0A174PD89"/>
<evidence type="ECO:0000259" key="1">
    <source>
        <dbReference type="Pfam" id="PF07929"/>
    </source>
</evidence>
<evidence type="ECO:0000313" key="4">
    <source>
        <dbReference type="Proteomes" id="UP000434223"/>
    </source>
</evidence>
<evidence type="ECO:0000313" key="3">
    <source>
        <dbReference type="EMBL" id="MUB64671.1"/>
    </source>
</evidence>